<proteinExistence type="predicted"/>
<dbReference type="EMBL" id="JALBCA010000087">
    <property type="protein sequence ID" value="KAI2383611.1"/>
    <property type="molecule type" value="Genomic_DNA"/>
</dbReference>
<comment type="caution">
    <text evidence="1">The sequence shown here is derived from an EMBL/GenBank/DDBJ whole genome shotgun (WGS) entry which is preliminary data.</text>
</comment>
<reference evidence="1" key="1">
    <citation type="journal article" date="2022" name="bioRxiv">
        <title>Population genetic analysis of Ophidiomyces ophidiicola, the causative agent of snake fungal disease, indicates recent introductions to the USA.</title>
        <authorList>
            <person name="Ladner J.T."/>
            <person name="Palmer J.M."/>
            <person name="Ettinger C.L."/>
            <person name="Stajich J.E."/>
            <person name="Farrell T.M."/>
            <person name="Glorioso B.M."/>
            <person name="Lawson B."/>
            <person name="Price S.J."/>
            <person name="Stengle A.G."/>
            <person name="Grear D.A."/>
            <person name="Lorch J.M."/>
        </authorList>
    </citation>
    <scope>NUCLEOTIDE SEQUENCE</scope>
    <source>
        <strain evidence="1">NWHC 24266-5</strain>
    </source>
</reference>
<gene>
    <name evidence="1" type="ORF">LOY88_005176</name>
</gene>
<accession>A0ACB8URL2</accession>
<organism evidence="1">
    <name type="scientific">Ophidiomyces ophidiicola</name>
    <dbReference type="NCBI Taxonomy" id="1387563"/>
    <lineage>
        <taxon>Eukaryota</taxon>
        <taxon>Fungi</taxon>
        <taxon>Dikarya</taxon>
        <taxon>Ascomycota</taxon>
        <taxon>Pezizomycotina</taxon>
        <taxon>Eurotiomycetes</taxon>
        <taxon>Eurotiomycetidae</taxon>
        <taxon>Onygenales</taxon>
        <taxon>Onygenaceae</taxon>
        <taxon>Ophidiomyces</taxon>
    </lineage>
</organism>
<name>A0ACB8URL2_9EURO</name>
<sequence length="1277" mass="140318">MYGSQPPPQAYHPTAPPPTQPEWQQKRPTKSSQIWQGASVSSPAPSLPPPAVSQPTAPAYSPSMYGPMPSVASPAPENTSHGQGGMNSSLPNDTLTWGVRYNQQYGHHQSGSIQGIHSLSPPPLPPRPTSGVDHQFQPRPGQQQMWASTPPPQPYYTQNSPVNYNNEQQQQFWQPHLYPDPGSSNQSIPPIPPPVPPAYQAEAQQHSQHSWPSAPVISTHPPTHNYEPSQQNLPQQPQQNQTPSQIISPTLQQPPFAQTGAFSGPNAHYTFPNTIAPERPSSLPPPEPPIVQQPTTNETMPPTTAYVSTPTSVPMPAVTQPSNSIPNSSALGLGAPSDWEHLSTNPGEIDDTASFKFKPLNPPQQKQTLDIVSDIMPTQAQPGTPKPILQPARSSTPVSHDIPQSDHVSPVSSEANTTQHVSHPFQQTDRMNSVDSYSSAISVEDGLGIESVIKQWSQPTMAENKSPVDMGENPVIPAVVPQEKLNRVTTPVSSLLPSPIRTSPKQTPPAAPRSSSTKPAMAIQDPYADLDPWYKSSLARYVAMLRKEMATESDEGKFKLFSAFMAKESKLREILYSVEIIPETPKSKPVVAEPAKQVEPLKEVNKPTLRPLDTDLPIPVDQEDDVVTYSPGGRPVFGSSLVRDKLERTNDAGLQRSASNPNPPAQVRNRLDASNTLGLVGSPVVTGNPLMNLPRATSVPPATQLSIATPELPRAYTPFRYQEAPTVRSPSLDLSRPAYQAYSALRQASAESGRAMAQPTLQPRQDSDTLDVPRPVREEHSETFLGLVREKSVAYRGKRPETNVGNRSPTDPFKKGIATAILDDIRGLVPAVLPDPSAHTQVVTVRKELQKFSDDFSFMEKSLEAWDRGASARQAQLESVRRTRQEESERHIDSLFNSKEIGYSDISVLENEFKQVEAQKQLNEERKEFDKFVEIVFVRVDERLGSEIESLESLYKETLELLDPESGDSKDKLEKFHLSYVMKNAADIFQKLEKRHDKRVCATIERERRRKRAERRFFVFMGDSAALKQMDKDFEAAEKRVVLDAAKRRDERANRLMDSLDDASMRGIGENQTVLDDIAMKVEKLDPSLVRSINNLPAHSEATLTSATKFVQFLGRDSESILSSFGIADRVLNNADYEVSVSEARVANAGADIFRRLEEEKKKEDGKIEEDLESRMADVRSGHEEILQSIKDVLDQMQKAGLFSGSCDDGDGESGGGGGGGGGGEGPTIPDGTPLVEAIPTRPSPRSSSPMADTVEQQDRLRKALEEAKKRNAAKQG</sequence>
<evidence type="ECO:0000313" key="1">
    <source>
        <dbReference type="EMBL" id="KAI2383611.1"/>
    </source>
</evidence>
<protein>
    <submittedName>
        <fullName evidence="1">Uncharacterized protein</fullName>
    </submittedName>
</protein>